<dbReference type="Proteomes" id="UP001139150">
    <property type="component" value="Unassembled WGS sequence"/>
</dbReference>
<dbReference type="RefSeq" id="WP_250097507.1">
    <property type="nucleotide sequence ID" value="NZ_JAKRYL010000017.1"/>
</dbReference>
<dbReference type="PROSITE" id="PS50077">
    <property type="entry name" value="HEAT_REPEAT"/>
    <property type="match status" value="1"/>
</dbReference>
<accession>A0A9X2CUQ5</accession>
<keyword evidence="2" id="KW-1185">Reference proteome</keyword>
<dbReference type="InterPro" id="IPR016024">
    <property type="entry name" value="ARM-type_fold"/>
</dbReference>
<dbReference type="Pfam" id="PF08713">
    <property type="entry name" value="DNA_alkylation"/>
    <property type="match status" value="1"/>
</dbReference>
<protein>
    <submittedName>
        <fullName evidence="1">DNA alkylation repair protein</fullName>
    </submittedName>
</protein>
<dbReference type="InterPro" id="IPR014825">
    <property type="entry name" value="DNA_alkylation"/>
</dbReference>
<comment type="caution">
    <text evidence="1">The sequence shown here is derived from an EMBL/GenBank/DDBJ whole genome shotgun (WGS) entry which is preliminary data.</text>
</comment>
<dbReference type="InterPro" id="IPR021133">
    <property type="entry name" value="HEAT_type_2"/>
</dbReference>
<organism evidence="1 2">
    <name type="scientific">Halalkalibacter alkaliphilus</name>
    <dbReference type="NCBI Taxonomy" id="2917993"/>
    <lineage>
        <taxon>Bacteria</taxon>
        <taxon>Bacillati</taxon>
        <taxon>Bacillota</taxon>
        <taxon>Bacilli</taxon>
        <taxon>Bacillales</taxon>
        <taxon>Bacillaceae</taxon>
        <taxon>Halalkalibacter</taxon>
    </lineage>
</organism>
<name>A0A9X2CUQ5_9BACI</name>
<evidence type="ECO:0000313" key="2">
    <source>
        <dbReference type="Proteomes" id="UP001139150"/>
    </source>
</evidence>
<dbReference type="Gene3D" id="1.25.40.290">
    <property type="entry name" value="ARM repeat domains"/>
    <property type="match status" value="1"/>
</dbReference>
<reference evidence="1" key="1">
    <citation type="submission" date="2022-02" db="EMBL/GenBank/DDBJ databases">
        <title>Halalkalibacter sp. nov. isolated from Lonar Lake, India.</title>
        <authorList>
            <person name="Joshi A."/>
            <person name="Thite S."/>
            <person name="Lodha T."/>
        </authorList>
    </citation>
    <scope>NUCLEOTIDE SEQUENCE</scope>
    <source>
        <strain evidence="1">MEB205</strain>
    </source>
</reference>
<sequence>MKSLKDVYNLDFVESLTNAIKTEYPNYNRDVCHQLIFQRDWQDLALKKRMRRITEALYDTLPKDYPEALAILHRVDPSLKEGLSGLIFPDYVEQYGMNHWDQSMQALKEFTQYSTSEFAVRPFLLSNQEKMIAQLVTWSTDTNEHVRRLASEGARPRLPWGMTVPKLKENPYIVLPILENLKKDQSLYVRKSVANNLNDISKTHPDLVREIARKWYGDHEQTNWIVKHACRTLLKKGDKQVLAIFGYENDEAVKLDHFTCSNKVAIGEAIQFSFRIQATEDTKVRIEYAIDFVKARGNRNQKVFKITEMKLLHDQTKEYSKTHSFKNLSTRNHYQGIHTITIIINGTPKASLDFEVV</sequence>
<dbReference type="SUPFAM" id="SSF48371">
    <property type="entry name" value="ARM repeat"/>
    <property type="match status" value="1"/>
</dbReference>
<proteinExistence type="predicted"/>
<dbReference type="AlphaFoldDB" id="A0A9X2CUQ5"/>
<dbReference type="EMBL" id="JAKRYL010000017">
    <property type="protein sequence ID" value="MCL7748618.1"/>
    <property type="molecule type" value="Genomic_DNA"/>
</dbReference>
<gene>
    <name evidence="1" type="ORF">MF646_15940</name>
</gene>
<evidence type="ECO:0000313" key="1">
    <source>
        <dbReference type="EMBL" id="MCL7748618.1"/>
    </source>
</evidence>